<feature type="compositionally biased region" description="Polar residues" evidence="1">
    <location>
        <begin position="137"/>
        <end position="146"/>
    </location>
</feature>
<evidence type="ECO:0000313" key="2">
    <source>
        <dbReference type="EMBL" id="REH18312.1"/>
    </source>
</evidence>
<accession>A0A3E0G8L4</accession>
<proteinExistence type="predicted"/>
<gene>
    <name evidence="2" type="ORF">BCF44_13667</name>
</gene>
<comment type="caution">
    <text evidence="2">The sequence shown here is derived from an EMBL/GenBank/DDBJ whole genome shotgun (WGS) entry which is preliminary data.</text>
</comment>
<dbReference type="Proteomes" id="UP000256269">
    <property type="component" value="Unassembled WGS sequence"/>
</dbReference>
<evidence type="ECO:0000256" key="1">
    <source>
        <dbReference type="SAM" id="MobiDB-lite"/>
    </source>
</evidence>
<protein>
    <submittedName>
        <fullName evidence="2">Uncharacterized protein</fullName>
    </submittedName>
</protein>
<dbReference type="AlphaFoldDB" id="A0A3E0G8L4"/>
<feature type="region of interest" description="Disordered" evidence="1">
    <location>
        <begin position="115"/>
        <end position="146"/>
    </location>
</feature>
<reference evidence="2 3" key="1">
    <citation type="submission" date="2018-08" db="EMBL/GenBank/DDBJ databases">
        <title>Genomic Encyclopedia of Archaeal and Bacterial Type Strains, Phase II (KMG-II): from individual species to whole genera.</title>
        <authorList>
            <person name="Goeker M."/>
        </authorList>
    </citation>
    <scope>NUCLEOTIDE SEQUENCE [LARGE SCALE GENOMIC DNA]</scope>
    <source>
        <strain evidence="2 3">DSM 45791</strain>
    </source>
</reference>
<dbReference type="RefSeq" id="WP_147329045.1">
    <property type="nucleotide sequence ID" value="NZ_CP144379.1"/>
</dbReference>
<sequence length="191" mass="20021">MRVGQTDEIRARAAAAKAAITALADAVAAAELAAAPPPEQGTGGGAELAAALARVRAAGRARVTVRELVAELVTEAAETVLDGELLAARRVQPRGASWRELAEVLEVSHQALSKRARRRGLDPGRTTLDGRPGTSLRAVSQPSTETLRWRSAAAEHRQRLAADAAARKTTTSTPVPAAGTGAAFWRAQRQR</sequence>
<dbReference type="EMBL" id="QUNO01000036">
    <property type="protein sequence ID" value="REH18312.1"/>
    <property type="molecule type" value="Genomic_DNA"/>
</dbReference>
<name>A0A3E0G8L4_9PSEU</name>
<evidence type="ECO:0000313" key="3">
    <source>
        <dbReference type="Proteomes" id="UP000256269"/>
    </source>
</evidence>
<organism evidence="2 3">
    <name type="scientific">Kutzneria buriramensis</name>
    <dbReference type="NCBI Taxonomy" id="1045776"/>
    <lineage>
        <taxon>Bacteria</taxon>
        <taxon>Bacillati</taxon>
        <taxon>Actinomycetota</taxon>
        <taxon>Actinomycetes</taxon>
        <taxon>Pseudonocardiales</taxon>
        <taxon>Pseudonocardiaceae</taxon>
        <taxon>Kutzneria</taxon>
    </lineage>
</organism>
<keyword evidence="3" id="KW-1185">Reference proteome</keyword>
<feature type="region of interest" description="Disordered" evidence="1">
    <location>
        <begin position="164"/>
        <end position="191"/>
    </location>
</feature>